<name>A0A2T0B0E1_9CLOT</name>
<dbReference type="EMBL" id="PVXO01000071">
    <property type="protein sequence ID" value="PRR76926.1"/>
    <property type="molecule type" value="Genomic_DNA"/>
</dbReference>
<protein>
    <submittedName>
        <fullName evidence="1">Uncharacterized protein</fullName>
    </submittedName>
</protein>
<evidence type="ECO:0000313" key="2">
    <source>
        <dbReference type="Proteomes" id="UP000239706"/>
    </source>
</evidence>
<dbReference type="Proteomes" id="UP000239706">
    <property type="component" value="Unassembled WGS sequence"/>
</dbReference>
<reference evidence="1 2" key="1">
    <citation type="submission" date="2018-03" db="EMBL/GenBank/DDBJ databases">
        <title>Genome sequence of Clostridium liquoris DSM 100320.</title>
        <authorList>
            <person name="Poehlein A."/>
            <person name="Daniel R."/>
        </authorList>
    </citation>
    <scope>NUCLEOTIDE SEQUENCE [LARGE SCALE GENOMIC DNA]</scope>
    <source>
        <strain evidence="1 2">DSM 100320</strain>
    </source>
</reference>
<evidence type="ECO:0000313" key="1">
    <source>
        <dbReference type="EMBL" id="PRR76926.1"/>
    </source>
</evidence>
<organism evidence="1 2">
    <name type="scientific">Clostridium liquoris</name>
    <dbReference type="NCBI Taxonomy" id="1289519"/>
    <lineage>
        <taxon>Bacteria</taxon>
        <taxon>Bacillati</taxon>
        <taxon>Bacillota</taxon>
        <taxon>Clostridia</taxon>
        <taxon>Eubacteriales</taxon>
        <taxon>Clostridiaceae</taxon>
        <taxon>Clostridium</taxon>
    </lineage>
</organism>
<proteinExistence type="predicted"/>
<gene>
    <name evidence="1" type="ORF">CLLI_26600</name>
</gene>
<keyword evidence="2" id="KW-1185">Reference proteome</keyword>
<accession>A0A2T0B0E1</accession>
<sequence length="32" mass="4101">MIKINLMRNKRGRDFKHYGFYRKKRVHKKFTC</sequence>
<dbReference type="AlphaFoldDB" id="A0A2T0B0E1"/>
<comment type="caution">
    <text evidence="1">The sequence shown here is derived from an EMBL/GenBank/DDBJ whole genome shotgun (WGS) entry which is preliminary data.</text>
</comment>